<evidence type="ECO:0000313" key="3">
    <source>
        <dbReference type="Proteomes" id="UP000799777"/>
    </source>
</evidence>
<feature type="region of interest" description="Disordered" evidence="1">
    <location>
        <begin position="189"/>
        <end position="209"/>
    </location>
</feature>
<comment type="caution">
    <text evidence="2">The sequence shown here is derived from an EMBL/GenBank/DDBJ whole genome shotgun (WGS) entry which is preliminary data.</text>
</comment>
<gene>
    <name evidence="2" type="ORF">EK21DRAFT_84593</name>
</gene>
<organism evidence="2 3">
    <name type="scientific">Setomelanomma holmii</name>
    <dbReference type="NCBI Taxonomy" id="210430"/>
    <lineage>
        <taxon>Eukaryota</taxon>
        <taxon>Fungi</taxon>
        <taxon>Dikarya</taxon>
        <taxon>Ascomycota</taxon>
        <taxon>Pezizomycotina</taxon>
        <taxon>Dothideomycetes</taxon>
        <taxon>Pleosporomycetidae</taxon>
        <taxon>Pleosporales</taxon>
        <taxon>Pleosporineae</taxon>
        <taxon>Phaeosphaeriaceae</taxon>
        <taxon>Setomelanomma</taxon>
    </lineage>
</organism>
<dbReference type="EMBL" id="ML978157">
    <property type="protein sequence ID" value="KAF2035546.1"/>
    <property type="molecule type" value="Genomic_DNA"/>
</dbReference>
<protein>
    <submittedName>
        <fullName evidence="2">Uncharacterized protein</fullName>
    </submittedName>
</protein>
<name>A0A9P4HHY4_9PLEO</name>
<reference evidence="2" key="1">
    <citation type="journal article" date="2020" name="Stud. Mycol.">
        <title>101 Dothideomycetes genomes: a test case for predicting lifestyles and emergence of pathogens.</title>
        <authorList>
            <person name="Haridas S."/>
            <person name="Albert R."/>
            <person name="Binder M."/>
            <person name="Bloem J."/>
            <person name="Labutti K."/>
            <person name="Salamov A."/>
            <person name="Andreopoulos B."/>
            <person name="Baker S."/>
            <person name="Barry K."/>
            <person name="Bills G."/>
            <person name="Bluhm B."/>
            <person name="Cannon C."/>
            <person name="Castanera R."/>
            <person name="Culley D."/>
            <person name="Daum C."/>
            <person name="Ezra D."/>
            <person name="Gonzalez J."/>
            <person name="Henrissat B."/>
            <person name="Kuo A."/>
            <person name="Liang C."/>
            <person name="Lipzen A."/>
            <person name="Lutzoni F."/>
            <person name="Magnuson J."/>
            <person name="Mondo S."/>
            <person name="Nolan M."/>
            <person name="Ohm R."/>
            <person name="Pangilinan J."/>
            <person name="Park H.-J."/>
            <person name="Ramirez L."/>
            <person name="Alfaro M."/>
            <person name="Sun H."/>
            <person name="Tritt A."/>
            <person name="Yoshinaga Y."/>
            <person name="Zwiers L.-H."/>
            <person name="Turgeon B."/>
            <person name="Goodwin S."/>
            <person name="Spatafora J."/>
            <person name="Crous P."/>
            <person name="Grigoriev I."/>
        </authorList>
    </citation>
    <scope>NUCLEOTIDE SEQUENCE</scope>
    <source>
        <strain evidence="2">CBS 110217</strain>
    </source>
</reference>
<sequence>MPDFQKVRQTVYGQQNATLVSGKVCPARKGQRKSVSPRATSLVYSPDQSRQLLILSHYGMMIQAKLPMLKTLLENIAKPFATVEPYSDTELQGTLYAELLGLINEVLDPVIQCLRAEITTTGTVSAQDYEFMMFNTLNQADYHKTSKLWMGALVTTYLIRNGLASQTSSDVRTGTQLSMINISLTGQTITKPSSDCSETHSPSSKKETF</sequence>
<feature type="compositionally biased region" description="Polar residues" evidence="1">
    <location>
        <begin position="189"/>
        <end position="202"/>
    </location>
</feature>
<keyword evidence="3" id="KW-1185">Reference proteome</keyword>
<proteinExistence type="predicted"/>
<evidence type="ECO:0000313" key="2">
    <source>
        <dbReference type="EMBL" id="KAF2035546.1"/>
    </source>
</evidence>
<evidence type="ECO:0000256" key="1">
    <source>
        <dbReference type="SAM" id="MobiDB-lite"/>
    </source>
</evidence>
<dbReference type="Proteomes" id="UP000799777">
    <property type="component" value="Unassembled WGS sequence"/>
</dbReference>
<accession>A0A9P4HHY4</accession>
<dbReference type="AlphaFoldDB" id="A0A9P4HHY4"/>